<proteinExistence type="predicted"/>
<accession>A0A5R9G877</accession>
<dbReference type="Gene3D" id="3.40.50.2020">
    <property type="match status" value="1"/>
</dbReference>
<keyword evidence="2" id="KW-1185">Reference proteome</keyword>
<dbReference type="AlphaFoldDB" id="A0A5R9G877"/>
<dbReference type="SUPFAM" id="SSF53271">
    <property type="entry name" value="PRTase-like"/>
    <property type="match status" value="1"/>
</dbReference>
<dbReference type="InterPro" id="IPR051910">
    <property type="entry name" value="ComF/GntX_DNA_util-trans"/>
</dbReference>
<dbReference type="InterPro" id="IPR029057">
    <property type="entry name" value="PRTase-like"/>
</dbReference>
<dbReference type="PANTHER" id="PTHR47505:SF1">
    <property type="entry name" value="DNA UTILIZATION PROTEIN YHGH"/>
    <property type="match status" value="1"/>
</dbReference>
<gene>
    <name evidence="1" type="ORF">FE782_19575</name>
</gene>
<evidence type="ECO:0000313" key="2">
    <source>
        <dbReference type="Proteomes" id="UP000309676"/>
    </source>
</evidence>
<name>A0A5R9G877_9BACL</name>
<organism evidence="1 2">
    <name type="scientific">Paenibacillus antri</name>
    <dbReference type="NCBI Taxonomy" id="2582848"/>
    <lineage>
        <taxon>Bacteria</taxon>
        <taxon>Bacillati</taxon>
        <taxon>Bacillota</taxon>
        <taxon>Bacilli</taxon>
        <taxon>Bacillales</taxon>
        <taxon>Paenibacillaceae</taxon>
        <taxon>Paenibacillus</taxon>
    </lineage>
</organism>
<dbReference type="Proteomes" id="UP000309676">
    <property type="component" value="Unassembled WGS sequence"/>
</dbReference>
<comment type="caution">
    <text evidence="1">The sequence shown here is derived from an EMBL/GenBank/DDBJ whole genome shotgun (WGS) entry which is preliminary data.</text>
</comment>
<dbReference type="RefSeq" id="WP_138195933.1">
    <property type="nucleotide sequence ID" value="NZ_VCIW01000014.1"/>
</dbReference>
<protein>
    <submittedName>
        <fullName evidence="1">ComF family protein</fullName>
    </submittedName>
</protein>
<reference evidence="1 2" key="1">
    <citation type="submission" date="2019-05" db="EMBL/GenBank/DDBJ databases">
        <authorList>
            <person name="Narsing Rao M.P."/>
            <person name="Li W.J."/>
        </authorList>
    </citation>
    <scope>NUCLEOTIDE SEQUENCE [LARGE SCALE GENOMIC DNA]</scope>
    <source>
        <strain evidence="1 2">SYSU_K30003</strain>
    </source>
</reference>
<sequence length="263" mass="29179">MNAAGWWGRLRGLLEGGLGAADDGCLWCGGVRRGGGAATRLRRICGACAAEVPWIEQVQCAACGRGEPCPDCVRRETSFIVANRSAVQYTPFMKEWLARYKYRGSEKLAPMFGEMASYAYGKLRETWGDVARGVTVRTILTFVPLSERRLEERGFNQAETMARYVASRYRVPVVPVLVRTRHTEKQSYKSRRERLESLERAFALREDGALELQRLLAEGPLRVVVVDDVYTTGSTMQRCGEAIASAAADGAGALRVYGLTWAR</sequence>
<dbReference type="OrthoDB" id="9779910at2"/>
<dbReference type="EMBL" id="VCIW01000014">
    <property type="protein sequence ID" value="TLS50566.1"/>
    <property type="molecule type" value="Genomic_DNA"/>
</dbReference>
<evidence type="ECO:0000313" key="1">
    <source>
        <dbReference type="EMBL" id="TLS50566.1"/>
    </source>
</evidence>
<dbReference type="PANTHER" id="PTHR47505">
    <property type="entry name" value="DNA UTILIZATION PROTEIN YHGH"/>
    <property type="match status" value="1"/>
</dbReference>